<evidence type="ECO:0000256" key="2">
    <source>
        <dbReference type="ARBA" id="ARBA00022801"/>
    </source>
</evidence>
<dbReference type="InterPro" id="IPR004193">
    <property type="entry name" value="Glyco_hydro_13_N"/>
</dbReference>
<dbReference type="CDD" id="cd11326">
    <property type="entry name" value="AmyAc_Glg_debranch"/>
    <property type="match status" value="1"/>
</dbReference>
<dbReference type="Pfam" id="PF02922">
    <property type="entry name" value="CBM_48"/>
    <property type="match status" value="1"/>
</dbReference>
<comment type="similarity">
    <text evidence="1">Belongs to the glycosyl hydrolase 13 family.</text>
</comment>
<proteinExistence type="inferred from homology"/>
<dbReference type="InterPro" id="IPR011837">
    <property type="entry name" value="Glycogen_debranch_GlgX"/>
</dbReference>
<evidence type="ECO:0000256" key="4">
    <source>
        <dbReference type="SAM" id="MobiDB-lite"/>
    </source>
</evidence>
<dbReference type="InterPro" id="IPR013783">
    <property type="entry name" value="Ig-like_fold"/>
</dbReference>
<organism evidence="6">
    <name type="scientific">Jonesiaceae bacterium BS-20</name>
    <dbReference type="NCBI Taxonomy" id="3120821"/>
    <lineage>
        <taxon>Bacteria</taxon>
        <taxon>Bacillati</taxon>
        <taxon>Actinomycetota</taxon>
        <taxon>Actinomycetes</taxon>
        <taxon>Micrococcales</taxon>
        <taxon>Jonesiaceae</taxon>
    </lineage>
</organism>
<dbReference type="InterPro" id="IPR006047">
    <property type="entry name" value="GH13_cat_dom"/>
</dbReference>
<sequence length="801" mass="88466">MAFFTNGSSHAPIPPLGVHVVPGGVQVAVFASQATGVEFCLLDEVPGSEPVTYKERRVTLSNHTYGVWHDFVPNIEEGQRYGFRIMGEWEPRRGLRHNPTKLLVDPYARGISGELSYVPQIYGYARPGDTLFAPDPKEGDAPLPPVDMYGPADSRDSMPFVPHSRVVGPRPQPVASRPHVPWRDTVIYEAHVKGLTKNLMEVPEHLRGTYAGAAHPATIAHLKDLGITTLELLPIHAFVSEPHLAEKGLTNYWGYNTLGFFAPHEAYATASAQAAGPGAVVDEVRGMVQLLHEAGIEVILDVVYNHTCEGGNDGPQLSWRGLDNLGYYMHDGASPANFGDVTGCGNTLDFRHPRVIQMALDSLRYWVQDIGVDGFRFDLAVTLGRDSEGFTPEHPFLMALQTDPVINQAKLIAEPWDVGPGGWQTGRFPAPFSEWNDRYRNSVRDFWLSDAAAASHGRSGSGIRELATRLSGSVDLFGHSDPPLMRGPVASINFVTAHDGFTLHDLVAYNHKHNEANGEESRDGTNDNKSWNHGVEGSLSGDDMWQVIAPLRRRSMRNLLATLILSAGTPMLSAGDEFGRTQNGNNNPYCQDNDISWLPWDRSRWRQDLYETTRFLLELRRTYPALRVEDFFSGQPMPHDEDHQPDLAWYNDQGSKITHDEWHDPNTRIFQMFRRSRKNATTHRGNAHVLMVANGTLDDCTVVLPGDDNSVRTWALVWDSQWENPYQDVQVNPANLLLAHLPVPAEGGPDLLEKAAPASESHGAQEVPNLDRLSGGSAVALEALSVQIYVAAPVEATGQTS</sequence>
<accession>A0AAU7DXT3</accession>
<dbReference type="SUPFAM" id="SSF51011">
    <property type="entry name" value="Glycosyl hydrolase domain"/>
    <property type="match status" value="1"/>
</dbReference>
<dbReference type="EMBL" id="CP146203">
    <property type="protein sequence ID" value="XBH22107.1"/>
    <property type="molecule type" value="Genomic_DNA"/>
</dbReference>
<feature type="domain" description="Glycosyl hydrolase family 13 catalytic" evidence="5">
    <location>
        <begin position="185"/>
        <end position="620"/>
    </location>
</feature>
<dbReference type="AlphaFoldDB" id="A0AAU7DXT3"/>
<feature type="region of interest" description="Disordered" evidence="4">
    <location>
        <begin position="515"/>
        <end position="535"/>
    </location>
</feature>
<protein>
    <submittedName>
        <fullName evidence="6">Glycogen debranching protein GlgX</fullName>
    </submittedName>
</protein>
<dbReference type="PANTHER" id="PTHR43002">
    <property type="entry name" value="GLYCOGEN DEBRANCHING ENZYME"/>
    <property type="match status" value="1"/>
</dbReference>
<dbReference type="SMART" id="SM00642">
    <property type="entry name" value="Aamy"/>
    <property type="match status" value="1"/>
</dbReference>
<dbReference type="NCBIfam" id="TIGR02100">
    <property type="entry name" value="glgX_debranch"/>
    <property type="match status" value="1"/>
</dbReference>
<name>A0AAU7DXT3_9MICO</name>
<dbReference type="Gene3D" id="3.20.20.80">
    <property type="entry name" value="Glycosidases"/>
    <property type="match status" value="1"/>
</dbReference>
<gene>
    <name evidence="6" type="primary">glgX</name>
    <name evidence="6" type="ORF">V5R04_02435</name>
</gene>
<feature type="compositionally biased region" description="Basic and acidic residues" evidence="4">
    <location>
        <begin position="515"/>
        <end position="526"/>
    </location>
</feature>
<dbReference type="CDD" id="cd02856">
    <property type="entry name" value="E_set_GDE_Isoamylase_N"/>
    <property type="match status" value="1"/>
</dbReference>
<dbReference type="InterPro" id="IPR014756">
    <property type="entry name" value="Ig_E-set"/>
</dbReference>
<evidence type="ECO:0000256" key="1">
    <source>
        <dbReference type="ARBA" id="ARBA00008061"/>
    </source>
</evidence>
<keyword evidence="2" id="KW-0378">Hydrolase</keyword>
<evidence type="ECO:0000313" key="6">
    <source>
        <dbReference type="EMBL" id="XBH22107.1"/>
    </source>
</evidence>
<evidence type="ECO:0000256" key="3">
    <source>
        <dbReference type="ARBA" id="ARBA00023295"/>
    </source>
</evidence>
<dbReference type="Gene3D" id="2.60.40.10">
    <property type="entry name" value="Immunoglobulins"/>
    <property type="match status" value="1"/>
</dbReference>
<dbReference type="SUPFAM" id="SSF81296">
    <property type="entry name" value="E set domains"/>
    <property type="match status" value="1"/>
</dbReference>
<dbReference type="GO" id="GO:0005980">
    <property type="term" value="P:glycogen catabolic process"/>
    <property type="evidence" value="ECO:0007669"/>
    <property type="project" value="InterPro"/>
</dbReference>
<keyword evidence="3" id="KW-0326">Glycosidase</keyword>
<evidence type="ECO:0000259" key="5">
    <source>
        <dbReference type="SMART" id="SM00642"/>
    </source>
</evidence>
<reference evidence="6" key="1">
    <citation type="submission" date="2024-02" db="EMBL/GenBank/DDBJ databases">
        <title>Tomenella chthoni gen. nov. sp. nov., a member of the family Jonesiaceae isolated from bat guano.</title>
        <authorList>
            <person name="Miller S.L."/>
            <person name="King J."/>
            <person name="Sankaranarayanan K."/>
            <person name="Lawson P.A."/>
        </authorList>
    </citation>
    <scope>NUCLEOTIDE SEQUENCE</scope>
    <source>
        <strain evidence="6">BS-20</strain>
    </source>
</reference>
<dbReference type="InterPro" id="IPR013780">
    <property type="entry name" value="Glyco_hydro_b"/>
</dbReference>
<dbReference type="GO" id="GO:0004135">
    <property type="term" value="F:amylo-alpha-1,6-glucosidase activity"/>
    <property type="evidence" value="ECO:0007669"/>
    <property type="project" value="InterPro"/>
</dbReference>
<dbReference type="SUPFAM" id="SSF51445">
    <property type="entry name" value="(Trans)glycosidases"/>
    <property type="match status" value="1"/>
</dbReference>
<dbReference type="InterPro" id="IPR017853">
    <property type="entry name" value="GH"/>
</dbReference>
<dbReference type="InterPro" id="IPR044505">
    <property type="entry name" value="GlgX_Isoamylase_N_E_set"/>
</dbReference>
<dbReference type="Gene3D" id="2.60.40.1180">
    <property type="entry name" value="Golgi alpha-mannosidase II"/>
    <property type="match status" value="1"/>
</dbReference>